<dbReference type="Gene3D" id="3.10.450.50">
    <property type="match status" value="1"/>
</dbReference>
<dbReference type="SUPFAM" id="SSF54427">
    <property type="entry name" value="NTF2-like"/>
    <property type="match status" value="1"/>
</dbReference>
<protein>
    <submittedName>
        <fullName evidence="1">Ester cyclase</fullName>
    </submittedName>
</protein>
<dbReference type="Proteomes" id="UP001596087">
    <property type="component" value="Unassembled WGS sequence"/>
</dbReference>
<keyword evidence="2" id="KW-1185">Reference proteome</keyword>
<dbReference type="EMBL" id="JBHSKD010000003">
    <property type="protein sequence ID" value="MFC5175620.1"/>
    <property type="molecule type" value="Genomic_DNA"/>
</dbReference>
<gene>
    <name evidence="1" type="ORF">ACFPGP_02985</name>
</gene>
<dbReference type="PANTHER" id="PTHR38436">
    <property type="entry name" value="POLYKETIDE CYCLASE SNOAL-LIKE DOMAIN"/>
    <property type="match status" value="1"/>
</dbReference>
<name>A0ABW0BE86_9ACTN</name>
<proteinExistence type="predicted"/>
<accession>A0ABW0BE86</accession>
<sequence>MNSTEIAAALFAAYNAGDLDAVERLYSKDAAHLEVNSGRSKQGPQTIRDGMKFFLTAFPDAHWRVVDLIADEERAAVTYVLTGTLAVRLGPFAPNGQRLSLDGVMVLHTEAASISKSADYWDSETFGRQMAVDAPAEHDSDGAQLVGSGD</sequence>
<organism evidence="1 2">
    <name type="scientific">Nocardioides taihuensis</name>
    <dbReference type="NCBI Taxonomy" id="1835606"/>
    <lineage>
        <taxon>Bacteria</taxon>
        <taxon>Bacillati</taxon>
        <taxon>Actinomycetota</taxon>
        <taxon>Actinomycetes</taxon>
        <taxon>Propionibacteriales</taxon>
        <taxon>Nocardioidaceae</taxon>
        <taxon>Nocardioides</taxon>
    </lineage>
</organism>
<reference evidence="2" key="1">
    <citation type="journal article" date="2019" name="Int. J. Syst. Evol. Microbiol.">
        <title>The Global Catalogue of Microorganisms (GCM) 10K type strain sequencing project: providing services to taxonomists for standard genome sequencing and annotation.</title>
        <authorList>
            <consortium name="The Broad Institute Genomics Platform"/>
            <consortium name="The Broad Institute Genome Sequencing Center for Infectious Disease"/>
            <person name="Wu L."/>
            <person name="Ma J."/>
        </authorList>
    </citation>
    <scope>NUCLEOTIDE SEQUENCE [LARGE SCALE GENOMIC DNA]</scope>
    <source>
        <strain evidence="2">DFY41</strain>
    </source>
</reference>
<evidence type="ECO:0000313" key="1">
    <source>
        <dbReference type="EMBL" id="MFC5175620.1"/>
    </source>
</evidence>
<dbReference type="InterPro" id="IPR009959">
    <property type="entry name" value="Cyclase_SnoaL-like"/>
</dbReference>
<dbReference type="RefSeq" id="WP_378586660.1">
    <property type="nucleotide sequence ID" value="NZ_JBHSKD010000003.1"/>
</dbReference>
<dbReference type="InterPro" id="IPR032710">
    <property type="entry name" value="NTF2-like_dom_sf"/>
</dbReference>
<evidence type="ECO:0000313" key="2">
    <source>
        <dbReference type="Proteomes" id="UP001596087"/>
    </source>
</evidence>
<dbReference type="PANTHER" id="PTHR38436:SF1">
    <property type="entry name" value="ESTER CYCLASE"/>
    <property type="match status" value="1"/>
</dbReference>
<comment type="caution">
    <text evidence="1">The sequence shown here is derived from an EMBL/GenBank/DDBJ whole genome shotgun (WGS) entry which is preliminary data.</text>
</comment>
<dbReference type="Pfam" id="PF07366">
    <property type="entry name" value="SnoaL"/>
    <property type="match status" value="1"/>
</dbReference>